<sequence length="79" mass="9289">KICWHTQHLLEHKYHNKPLVFISTKNSRGGSEIFVYHKDMTILFSSVVTEIDNKKLRVHDAKILSSRDNYELSTFTVLE</sequence>
<keyword evidence="4" id="KW-1185">Reference proteome</keyword>
<organism evidence="3 4">
    <name type="scientific">Psychromonas arctica</name>
    <dbReference type="NCBI Taxonomy" id="168275"/>
    <lineage>
        <taxon>Bacteria</taxon>
        <taxon>Pseudomonadati</taxon>
        <taxon>Pseudomonadota</taxon>
        <taxon>Gammaproteobacteria</taxon>
        <taxon>Alteromonadales</taxon>
        <taxon>Psychromonadaceae</taxon>
        <taxon>Psychromonas</taxon>
    </lineage>
</organism>
<dbReference type="PANTHER" id="PTHR47320:SF1">
    <property type="entry name" value="BIFUNCTIONAL URIDYLYLTRANSFERASE_URIDYLYL-REMOVING ENZYME"/>
    <property type="match status" value="1"/>
</dbReference>
<dbReference type="InterPro" id="IPR010043">
    <property type="entry name" value="UTase/UR"/>
</dbReference>
<dbReference type="PANTHER" id="PTHR47320">
    <property type="entry name" value="BIFUNCTIONAL URIDYLYLTRANSFERASE/URIDYLYL-REMOVING ENZYME"/>
    <property type="match status" value="1"/>
</dbReference>
<evidence type="ECO:0000313" key="4">
    <source>
        <dbReference type="Proteomes" id="UP001366060"/>
    </source>
</evidence>
<gene>
    <name evidence="3" type="ORF">V6255_18095</name>
</gene>
<keyword evidence="1" id="KW-0378">Hydrolase</keyword>
<feature type="non-terminal residue" evidence="3">
    <location>
        <position position="1"/>
    </location>
</feature>
<name>A0ABU9HGP2_9GAMM</name>
<dbReference type="PROSITE" id="PS51671">
    <property type="entry name" value="ACT"/>
    <property type="match status" value="1"/>
</dbReference>
<evidence type="ECO:0000259" key="2">
    <source>
        <dbReference type="PROSITE" id="PS51671"/>
    </source>
</evidence>
<dbReference type="Proteomes" id="UP001366060">
    <property type="component" value="Unassembled WGS sequence"/>
</dbReference>
<dbReference type="CDD" id="cd04900">
    <property type="entry name" value="ACT_UUR-like_1"/>
    <property type="match status" value="1"/>
</dbReference>
<accession>A0ABU9HGP2</accession>
<evidence type="ECO:0000256" key="1">
    <source>
        <dbReference type="ARBA" id="ARBA00022801"/>
    </source>
</evidence>
<protein>
    <recommendedName>
        <fullName evidence="2">ACT domain-containing protein</fullName>
    </recommendedName>
</protein>
<reference evidence="3 4" key="1">
    <citation type="submission" date="2024-02" db="EMBL/GenBank/DDBJ databases">
        <title>Bacteria isolated from the canopy kelp, Nereocystis luetkeana.</title>
        <authorList>
            <person name="Pfister C.A."/>
            <person name="Younker I.T."/>
            <person name="Light S.H."/>
        </authorList>
    </citation>
    <scope>NUCLEOTIDE SEQUENCE [LARGE SCALE GENOMIC DNA]</scope>
    <source>
        <strain evidence="3 4">TI.2.07</strain>
    </source>
</reference>
<dbReference type="EMBL" id="JBAKBA010000142">
    <property type="protein sequence ID" value="MEL0661029.1"/>
    <property type="molecule type" value="Genomic_DNA"/>
</dbReference>
<proteinExistence type="predicted"/>
<comment type="caution">
    <text evidence="3">The sequence shown here is derived from an EMBL/GenBank/DDBJ whole genome shotgun (WGS) entry which is preliminary data.</text>
</comment>
<evidence type="ECO:0000313" key="3">
    <source>
        <dbReference type="EMBL" id="MEL0661029.1"/>
    </source>
</evidence>
<dbReference type="InterPro" id="IPR002912">
    <property type="entry name" value="ACT_dom"/>
</dbReference>
<dbReference type="RefSeq" id="WP_341629386.1">
    <property type="nucleotide sequence ID" value="NZ_JBAKBA010000142.1"/>
</dbReference>
<feature type="domain" description="ACT" evidence="2">
    <location>
        <begin position="32"/>
        <end position="79"/>
    </location>
</feature>